<dbReference type="Pfam" id="PF05553">
    <property type="entry name" value="DUF761"/>
    <property type="match status" value="1"/>
</dbReference>
<proteinExistence type="predicted"/>
<reference evidence="3" key="1">
    <citation type="submission" date="2025-08" db="UniProtKB">
        <authorList>
            <consortium name="RefSeq"/>
        </authorList>
    </citation>
    <scope>IDENTIFICATION</scope>
    <source>
        <tissue evidence="3">Leaf</tissue>
    </source>
</reference>
<keyword evidence="2" id="KW-1185">Reference proteome</keyword>
<feature type="compositionally biased region" description="Polar residues" evidence="1">
    <location>
        <begin position="1"/>
        <end position="13"/>
    </location>
</feature>
<feature type="region of interest" description="Disordered" evidence="1">
    <location>
        <begin position="1"/>
        <end position="24"/>
    </location>
</feature>
<evidence type="ECO:0000256" key="1">
    <source>
        <dbReference type="SAM" id="MobiDB-lite"/>
    </source>
</evidence>
<evidence type="ECO:0000313" key="3">
    <source>
        <dbReference type="RefSeq" id="XP_048134715.1"/>
    </source>
</evidence>
<dbReference type="RefSeq" id="XP_048134715.1">
    <property type="nucleotide sequence ID" value="XM_048278758.1"/>
</dbReference>
<sequence>MPRLSTPTSSLTFPQPELSMAGTPATIPRKRLLVPKKVSNFLRRSTYLTKMSKPITPRLALLKRSERPSGSDRAGNCWFLRECEFSPSRTPLVRRYCGKKLKLNGRRSFKEDVRSSLLVLCSCLGRGRPSGWEEEEDRFFAAGKFPEPARDAVDEEEGGDSVDLRAEMFIRRFYDEMRMQRRLSI</sequence>
<dbReference type="PANTHER" id="PTHR33265">
    <property type="entry name" value="AVR9/CF-9 RAPIDLY ELICITED PROTEIN-RELATED"/>
    <property type="match status" value="1"/>
</dbReference>
<dbReference type="InterPro" id="IPR008480">
    <property type="entry name" value="DUF761_pln"/>
</dbReference>
<dbReference type="Proteomes" id="UP000827889">
    <property type="component" value="Chromosome 5"/>
</dbReference>
<name>A0ABM3HDN9_9MYRT</name>
<organism evidence="2 3">
    <name type="scientific">Rhodamnia argentea</name>
    <dbReference type="NCBI Taxonomy" id="178133"/>
    <lineage>
        <taxon>Eukaryota</taxon>
        <taxon>Viridiplantae</taxon>
        <taxon>Streptophyta</taxon>
        <taxon>Embryophyta</taxon>
        <taxon>Tracheophyta</taxon>
        <taxon>Spermatophyta</taxon>
        <taxon>Magnoliopsida</taxon>
        <taxon>eudicotyledons</taxon>
        <taxon>Gunneridae</taxon>
        <taxon>Pentapetalae</taxon>
        <taxon>rosids</taxon>
        <taxon>malvids</taxon>
        <taxon>Myrtales</taxon>
        <taxon>Myrtaceae</taxon>
        <taxon>Myrtoideae</taxon>
        <taxon>Myrteae</taxon>
        <taxon>Australasian group</taxon>
        <taxon>Rhodamnia</taxon>
    </lineage>
</organism>
<accession>A0ABM3HDN9</accession>
<gene>
    <name evidence="3" type="primary">LOC125315007</name>
</gene>
<dbReference type="PANTHER" id="PTHR33265:SF10">
    <property type="entry name" value="OS01G0133200 PROTEIN"/>
    <property type="match status" value="1"/>
</dbReference>
<evidence type="ECO:0000313" key="2">
    <source>
        <dbReference type="Proteomes" id="UP000827889"/>
    </source>
</evidence>
<protein>
    <submittedName>
        <fullName evidence="3">Uncharacterized protein LOC125315007</fullName>
    </submittedName>
</protein>
<dbReference type="GeneID" id="125315007"/>